<feature type="coiled-coil region" evidence="8">
    <location>
        <begin position="474"/>
        <end position="523"/>
    </location>
</feature>
<dbReference type="InterPro" id="IPR051906">
    <property type="entry name" value="TolC-like"/>
</dbReference>
<evidence type="ECO:0000256" key="9">
    <source>
        <dbReference type="SAM" id="SignalP"/>
    </source>
</evidence>
<accession>A0A518GGE3</accession>
<dbReference type="PANTHER" id="PTHR30026">
    <property type="entry name" value="OUTER MEMBRANE PROTEIN TOLC"/>
    <property type="match status" value="1"/>
</dbReference>
<dbReference type="GO" id="GO:0009279">
    <property type="term" value="C:cell outer membrane"/>
    <property type="evidence" value="ECO:0007669"/>
    <property type="project" value="UniProtKB-SubCell"/>
</dbReference>
<gene>
    <name evidence="10" type="ORF">Q31a_60580</name>
</gene>
<dbReference type="GO" id="GO:1990281">
    <property type="term" value="C:efflux pump complex"/>
    <property type="evidence" value="ECO:0007669"/>
    <property type="project" value="TreeGrafter"/>
</dbReference>
<comment type="subcellular location">
    <subcellularLocation>
        <location evidence="1">Cell outer membrane</location>
    </subcellularLocation>
</comment>
<protein>
    <submittedName>
        <fullName evidence="10">Outer membrane efflux protein</fullName>
    </submittedName>
</protein>
<organism evidence="10 11">
    <name type="scientific">Aureliella helgolandensis</name>
    <dbReference type="NCBI Taxonomy" id="2527968"/>
    <lineage>
        <taxon>Bacteria</taxon>
        <taxon>Pseudomonadati</taxon>
        <taxon>Planctomycetota</taxon>
        <taxon>Planctomycetia</taxon>
        <taxon>Pirellulales</taxon>
        <taxon>Pirellulaceae</taxon>
        <taxon>Aureliella</taxon>
    </lineage>
</organism>
<dbReference type="EMBL" id="CP036298">
    <property type="protein sequence ID" value="QDV27665.1"/>
    <property type="molecule type" value="Genomic_DNA"/>
</dbReference>
<feature type="chain" id="PRO_5021766476" evidence="9">
    <location>
        <begin position="25"/>
        <end position="650"/>
    </location>
</feature>
<name>A0A518GGE3_9BACT</name>
<feature type="signal peptide" evidence="9">
    <location>
        <begin position="1"/>
        <end position="24"/>
    </location>
</feature>
<reference evidence="10 11" key="1">
    <citation type="submission" date="2019-02" db="EMBL/GenBank/DDBJ databases">
        <title>Deep-cultivation of Planctomycetes and their phenomic and genomic characterization uncovers novel biology.</title>
        <authorList>
            <person name="Wiegand S."/>
            <person name="Jogler M."/>
            <person name="Boedeker C."/>
            <person name="Pinto D."/>
            <person name="Vollmers J."/>
            <person name="Rivas-Marin E."/>
            <person name="Kohn T."/>
            <person name="Peeters S.H."/>
            <person name="Heuer A."/>
            <person name="Rast P."/>
            <person name="Oberbeckmann S."/>
            <person name="Bunk B."/>
            <person name="Jeske O."/>
            <person name="Meyerdierks A."/>
            <person name="Storesund J.E."/>
            <person name="Kallscheuer N."/>
            <person name="Luecker S."/>
            <person name="Lage O.M."/>
            <person name="Pohl T."/>
            <person name="Merkel B.J."/>
            <person name="Hornburger P."/>
            <person name="Mueller R.-W."/>
            <person name="Bruemmer F."/>
            <person name="Labrenz M."/>
            <person name="Spormann A.M."/>
            <person name="Op den Camp H."/>
            <person name="Overmann J."/>
            <person name="Amann R."/>
            <person name="Jetten M.S.M."/>
            <person name="Mascher T."/>
            <person name="Medema M.H."/>
            <person name="Devos D.P."/>
            <person name="Kaster A.-K."/>
            <person name="Ovreas L."/>
            <person name="Rohde M."/>
            <person name="Galperin M.Y."/>
            <person name="Jogler C."/>
        </authorList>
    </citation>
    <scope>NUCLEOTIDE SEQUENCE [LARGE SCALE GENOMIC DNA]</scope>
    <source>
        <strain evidence="10 11">Q31a</strain>
    </source>
</reference>
<evidence type="ECO:0000256" key="2">
    <source>
        <dbReference type="ARBA" id="ARBA00007613"/>
    </source>
</evidence>
<dbReference type="Pfam" id="PF02321">
    <property type="entry name" value="OEP"/>
    <property type="match status" value="1"/>
</dbReference>
<keyword evidence="3" id="KW-0813">Transport</keyword>
<keyword evidence="6" id="KW-0472">Membrane</keyword>
<evidence type="ECO:0000256" key="4">
    <source>
        <dbReference type="ARBA" id="ARBA00022452"/>
    </source>
</evidence>
<evidence type="ECO:0000256" key="6">
    <source>
        <dbReference type="ARBA" id="ARBA00023136"/>
    </source>
</evidence>
<keyword evidence="11" id="KW-1185">Reference proteome</keyword>
<keyword evidence="5" id="KW-0812">Transmembrane</keyword>
<dbReference type="SUPFAM" id="SSF56954">
    <property type="entry name" value="Outer membrane efflux proteins (OEP)"/>
    <property type="match status" value="1"/>
</dbReference>
<dbReference type="InterPro" id="IPR003423">
    <property type="entry name" value="OMP_efflux"/>
</dbReference>
<dbReference type="OrthoDB" id="229865at2"/>
<dbReference type="AlphaFoldDB" id="A0A518GGE3"/>
<evidence type="ECO:0000256" key="7">
    <source>
        <dbReference type="ARBA" id="ARBA00023237"/>
    </source>
</evidence>
<sequence precursor="true">MQSLRKKRAMRWLAVMLAASTGCSGVRKFNFSDSWESAPSYHASVATQIEYPNVRSNLIPQVADIPAPHALENPSELPARELDLNEAIRIAISQSDILRSIGGSVVQNAAGTQTNYDPARTETNPLGGVEAALSAFDVQATGAMFWQKNNRPNNTSFLIFQPQALEQTTGNFSYELAKKTATGASFALRHSMLYDNNNSPARLFASDYNGFFEGEYRQPLLRGGGVEFNRIAGPNSGIGQYNGVLIARINTDISLADFEQGIITFTNDVETAYWELFFAYHNLESQVAGRNSSLLTWQRIKELQKVGARGGDAAAEAQARSQYYLFDVQVKDSLTGPNGLYAAEQKLRYLMGLPATDGQLLKPISDPMEGEVVVDWQTSLNDALTKRVEIRRQKWNIKRRELEMIAAKLNRRPTLDFLGKYRYRGLGDQLIGHYDPNNSFNSVYQNIFEGDYQEWQAGVELGYPVGLRQASAAVANARWNLAREQSLLEEQELKISHDLSSSLRQIQRSYELMKSNYNRQESDRDQVAALQARYESGLDNINFLLQAQQQLATSQSAYFRSLVDYQLALRDFHRERGSLLNYNQIGLSEGAWPAGAYQDAVERGRFLTPRNNPEAVEVPSPVSGGGFNPTQVGAVGILPAPATPEAIVTP</sequence>
<dbReference type="PANTHER" id="PTHR30026:SF23">
    <property type="entry name" value="TO APRF-PUTATIVE OUTER MEMBRANE EFFLUX PROTEIN OR SECRETED ALKALINE PHOSPHATASE-RELATED"/>
    <property type="match status" value="1"/>
</dbReference>
<proteinExistence type="inferred from homology"/>
<dbReference type="PROSITE" id="PS51257">
    <property type="entry name" value="PROKAR_LIPOPROTEIN"/>
    <property type="match status" value="1"/>
</dbReference>
<keyword evidence="4" id="KW-1134">Transmembrane beta strand</keyword>
<comment type="similarity">
    <text evidence="2">Belongs to the outer membrane factor (OMF) (TC 1.B.17) family.</text>
</comment>
<dbReference type="GO" id="GO:0015288">
    <property type="term" value="F:porin activity"/>
    <property type="evidence" value="ECO:0007669"/>
    <property type="project" value="TreeGrafter"/>
</dbReference>
<evidence type="ECO:0000256" key="8">
    <source>
        <dbReference type="SAM" id="Coils"/>
    </source>
</evidence>
<keyword evidence="9" id="KW-0732">Signal</keyword>
<evidence type="ECO:0000313" key="11">
    <source>
        <dbReference type="Proteomes" id="UP000318017"/>
    </source>
</evidence>
<evidence type="ECO:0000256" key="3">
    <source>
        <dbReference type="ARBA" id="ARBA00022448"/>
    </source>
</evidence>
<dbReference type="Gene3D" id="1.20.1600.10">
    <property type="entry name" value="Outer membrane efflux proteins (OEP)"/>
    <property type="match status" value="1"/>
</dbReference>
<dbReference type="Proteomes" id="UP000318017">
    <property type="component" value="Chromosome"/>
</dbReference>
<evidence type="ECO:0000256" key="5">
    <source>
        <dbReference type="ARBA" id="ARBA00022692"/>
    </source>
</evidence>
<keyword evidence="8" id="KW-0175">Coiled coil</keyword>
<evidence type="ECO:0000313" key="10">
    <source>
        <dbReference type="EMBL" id="QDV27665.1"/>
    </source>
</evidence>
<dbReference type="KEGG" id="ahel:Q31a_60580"/>
<keyword evidence="7" id="KW-0998">Cell outer membrane</keyword>
<dbReference type="GO" id="GO:0015562">
    <property type="term" value="F:efflux transmembrane transporter activity"/>
    <property type="evidence" value="ECO:0007669"/>
    <property type="project" value="InterPro"/>
</dbReference>
<evidence type="ECO:0000256" key="1">
    <source>
        <dbReference type="ARBA" id="ARBA00004442"/>
    </source>
</evidence>
<dbReference type="RefSeq" id="WP_145085399.1">
    <property type="nucleotide sequence ID" value="NZ_CP036298.1"/>
</dbReference>